<evidence type="ECO:0008006" key="4">
    <source>
        <dbReference type="Google" id="ProtNLM"/>
    </source>
</evidence>
<dbReference type="eggNOG" id="COG0790">
    <property type="taxonomic scope" value="Bacteria"/>
</dbReference>
<dbReference type="InterPro" id="IPR052945">
    <property type="entry name" value="Mitotic_Regulator"/>
</dbReference>
<dbReference type="InterPro" id="IPR006597">
    <property type="entry name" value="Sel1-like"/>
</dbReference>
<organism evidence="2 3">
    <name type="scientific">Dialister succinatiphilus YIT 11850</name>
    <dbReference type="NCBI Taxonomy" id="742743"/>
    <lineage>
        <taxon>Bacteria</taxon>
        <taxon>Bacillati</taxon>
        <taxon>Bacillota</taxon>
        <taxon>Negativicutes</taxon>
        <taxon>Veillonellales</taxon>
        <taxon>Veillonellaceae</taxon>
        <taxon>Dialister</taxon>
    </lineage>
</organism>
<accession>H1D0A3</accession>
<dbReference type="AlphaFoldDB" id="H1D0A3"/>
<evidence type="ECO:0000313" key="3">
    <source>
        <dbReference type="Proteomes" id="UP000003277"/>
    </source>
</evidence>
<evidence type="ECO:0000313" key="2">
    <source>
        <dbReference type="EMBL" id="EHO63054.1"/>
    </source>
</evidence>
<dbReference type="Pfam" id="PF08238">
    <property type="entry name" value="Sel1"/>
    <property type="match status" value="9"/>
</dbReference>
<feature type="repeat" description="TPR" evidence="1">
    <location>
        <begin position="366"/>
        <end position="399"/>
    </location>
</feature>
<keyword evidence="3" id="KW-1185">Reference proteome</keyword>
<dbReference type="PANTHER" id="PTHR43628:SF1">
    <property type="entry name" value="CHITIN SYNTHASE REGULATORY FACTOR 2-RELATED"/>
    <property type="match status" value="1"/>
</dbReference>
<dbReference type="EMBL" id="ADLT01000029">
    <property type="protein sequence ID" value="EHO63054.1"/>
    <property type="molecule type" value="Genomic_DNA"/>
</dbReference>
<dbReference type="SUPFAM" id="SSF81901">
    <property type="entry name" value="HCP-like"/>
    <property type="match status" value="2"/>
</dbReference>
<dbReference type="InterPro" id="IPR011990">
    <property type="entry name" value="TPR-like_helical_dom_sf"/>
</dbReference>
<evidence type="ECO:0000256" key="1">
    <source>
        <dbReference type="PROSITE-ProRule" id="PRU00339"/>
    </source>
</evidence>
<dbReference type="SMART" id="SM00671">
    <property type="entry name" value="SEL1"/>
    <property type="match status" value="9"/>
</dbReference>
<protein>
    <recommendedName>
        <fullName evidence="4">Sel1 repeat protein</fullName>
    </recommendedName>
</protein>
<dbReference type="Gene3D" id="1.25.40.10">
    <property type="entry name" value="Tetratricopeptide repeat domain"/>
    <property type="match status" value="2"/>
</dbReference>
<comment type="caution">
    <text evidence="2">The sequence shown here is derived from an EMBL/GenBank/DDBJ whole genome shotgun (WGS) entry which is preliminary data.</text>
</comment>
<sequence length="445" mass="49952">MTDTIEQAQQFLLTGDFSASLAMYNRIYNDSDSDEDRGTAAAMLSHMYGCSMTGEVNDRLADDFLAKAVRLESPLGLFLVESKDPDISSAEFERLVKKLKKLADQGNTLAMIEMGLMFEYGYHRRVNLKKALVWYEKAASLGHVDAMVKAGWIWESHSFKDHDDHKAFLWYLKSAAMAYGNGECQLGFCYRDGIGTGKDMDRALICLEKAASHGSAEAAMLLYKIYSGEGAEGEEDLELRDKEKSFSYLKMAAKQGESEALMRLGHMYYQGEGTEADTEKAIECYEKAWNAGNPMAGTMLGLIYIYGFDDEESAKKGISYFYQAGQEGDIDAFREMALCILYGRRIPKDESQGLAILKKLAEENEPLSITALGNWYMNQKEPDKALPYFRRAADMGEPNAEFALGYCYFSGTAVPRNLRKAQELFQRAALKGQKEAEKELKIHFS</sequence>
<dbReference type="Proteomes" id="UP000003277">
    <property type="component" value="Unassembled WGS sequence"/>
</dbReference>
<name>H1D0A3_9FIRM</name>
<dbReference type="RefSeq" id="WP_008859536.1">
    <property type="nucleotide sequence ID" value="NZ_JH591187.1"/>
</dbReference>
<gene>
    <name evidence="2" type="ORF">HMPREF9453_01041</name>
</gene>
<dbReference type="HOGENOM" id="CLU_000288_36_14_9"/>
<reference evidence="2 3" key="1">
    <citation type="submission" date="2011-11" db="EMBL/GenBank/DDBJ databases">
        <title>The Genome Sequence of Dialister succinatiphilus YIT 11850.</title>
        <authorList>
            <consortium name="The Broad Institute Genome Sequencing Platform"/>
            <person name="Earl A."/>
            <person name="Ward D."/>
            <person name="Feldgarden M."/>
            <person name="Gevers D."/>
            <person name="Morotomi M."/>
            <person name="Young S.K."/>
            <person name="Zeng Q."/>
            <person name="Gargeya S."/>
            <person name="Fitzgerald M."/>
            <person name="Haas B."/>
            <person name="Abouelleil A."/>
            <person name="Alvarado L."/>
            <person name="Arachchi H.M."/>
            <person name="Berlin A."/>
            <person name="Brown A."/>
            <person name="Chapman S.B."/>
            <person name="Dunbar C."/>
            <person name="Gearin G."/>
            <person name="Goldberg J."/>
            <person name="Griggs A."/>
            <person name="Gujja S."/>
            <person name="Heiman D."/>
            <person name="Howarth C."/>
            <person name="Lui A."/>
            <person name="MacDonald P.J.P."/>
            <person name="Montmayeur A."/>
            <person name="Murphy C."/>
            <person name="Neiman D."/>
            <person name="Pearson M."/>
            <person name="Priest M."/>
            <person name="Roberts A."/>
            <person name="Saif S."/>
            <person name="Shea T."/>
            <person name="Sisk P."/>
            <person name="Stolte C."/>
            <person name="Sykes S."/>
            <person name="Wortman J."/>
            <person name="Nusbaum C."/>
            <person name="Birren B."/>
        </authorList>
    </citation>
    <scope>NUCLEOTIDE SEQUENCE [LARGE SCALE GENOMIC DNA]</scope>
    <source>
        <strain evidence="2 3">YIT 11850</strain>
    </source>
</reference>
<dbReference type="PATRIC" id="fig|742743.3.peg.1061"/>
<keyword evidence="1" id="KW-0802">TPR repeat</keyword>
<proteinExistence type="predicted"/>
<dbReference type="OrthoDB" id="7056571at2"/>
<dbReference type="InterPro" id="IPR019734">
    <property type="entry name" value="TPR_rpt"/>
</dbReference>
<dbReference type="PROSITE" id="PS50005">
    <property type="entry name" value="TPR"/>
    <property type="match status" value="1"/>
</dbReference>
<dbReference type="PANTHER" id="PTHR43628">
    <property type="entry name" value="ACTIVATOR OF C KINASE PROTEIN 1-RELATED"/>
    <property type="match status" value="1"/>
</dbReference>